<dbReference type="SUPFAM" id="SSF81296">
    <property type="entry name" value="E set domains"/>
    <property type="match status" value="1"/>
</dbReference>
<name>A0A3S5A4G4_9PLAT</name>
<dbReference type="Gene3D" id="2.60.40.10">
    <property type="entry name" value="Immunoglobulins"/>
    <property type="match status" value="1"/>
</dbReference>
<comment type="function">
    <text evidence="1">Non-catalytic subunit of AMP-activated protein kinase (AMPK), an energy sensor protein kinase that plays a key role in regulating cellular energy metabolism. In response to reduction of intracellular ATP levels, AMPK activates energy-producing pathways and inhibits energy-consuming processes: inhibits protein, carbohydrate and lipid biosynthesis, as well as cell growth and proliferation. AMPK acts via direct phosphorylation of metabolic enzymes, and by longer-term effects via phosphorylation of transcription regulators. Also acts as a regulator of cellular polarity by remodeling the actin cytoskeleton; probably by indirectly activating myosin. Beta non-catalytic subunit acts as a scaffold on which the AMPK complex assembles, via its C-terminus that bridges alpha (PRKAA1 or PRKAA2) and gamma subunits (PRKAG1, PRKAG2 or PRKAG3).</text>
</comment>
<dbReference type="InterPro" id="IPR014756">
    <property type="entry name" value="Ig_E-set"/>
</dbReference>
<dbReference type="InterPro" id="IPR013783">
    <property type="entry name" value="Ig-like_fold"/>
</dbReference>
<dbReference type="Proteomes" id="UP000784294">
    <property type="component" value="Unassembled WGS sequence"/>
</dbReference>
<dbReference type="InterPro" id="IPR032640">
    <property type="entry name" value="AMPK1_CBM"/>
</dbReference>
<accession>A0A3S5A4G4</accession>
<gene>
    <name evidence="3" type="ORF">PXEA_LOCUS13035</name>
</gene>
<dbReference type="AlphaFoldDB" id="A0A3S5A4G4"/>
<evidence type="ECO:0000313" key="3">
    <source>
        <dbReference type="EMBL" id="VEL19595.1"/>
    </source>
</evidence>
<dbReference type="OrthoDB" id="531008at2759"/>
<dbReference type="Pfam" id="PF16561">
    <property type="entry name" value="AMPK1_CBM"/>
    <property type="match status" value="1"/>
</dbReference>
<evidence type="ECO:0000256" key="1">
    <source>
        <dbReference type="ARBA" id="ARBA00025180"/>
    </source>
</evidence>
<protein>
    <recommendedName>
        <fullName evidence="2">AMP-activated protein kinase glycogen-binding domain-containing protein</fullName>
    </recommendedName>
</protein>
<sequence length="56" mass="6627">MINSGVSLIIDCSPGKHEYKFFIDGAWYHDPTKVSISNYDIFKPQFRFYKILFFNS</sequence>
<dbReference type="EMBL" id="CAAALY010042308">
    <property type="protein sequence ID" value="VEL19595.1"/>
    <property type="molecule type" value="Genomic_DNA"/>
</dbReference>
<comment type="caution">
    <text evidence="3">The sequence shown here is derived from an EMBL/GenBank/DDBJ whole genome shotgun (WGS) entry which is preliminary data.</text>
</comment>
<organism evidence="3 4">
    <name type="scientific">Protopolystoma xenopodis</name>
    <dbReference type="NCBI Taxonomy" id="117903"/>
    <lineage>
        <taxon>Eukaryota</taxon>
        <taxon>Metazoa</taxon>
        <taxon>Spiralia</taxon>
        <taxon>Lophotrochozoa</taxon>
        <taxon>Platyhelminthes</taxon>
        <taxon>Monogenea</taxon>
        <taxon>Polyopisthocotylea</taxon>
        <taxon>Polystomatidea</taxon>
        <taxon>Polystomatidae</taxon>
        <taxon>Protopolystoma</taxon>
    </lineage>
</organism>
<keyword evidence="4" id="KW-1185">Reference proteome</keyword>
<evidence type="ECO:0000313" key="4">
    <source>
        <dbReference type="Proteomes" id="UP000784294"/>
    </source>
</evidence>
<evidence type="ECO:0000259" key="2">
    <source>
        <dbReference type="Pfam" id="PF16561"/>
    </source>
</evidence>
<proteinExistence type="predicted"/>
<reference evidence="3" key="1">
    <citation type="submission" date="2018-11" db="EMBL/GenBank/DDBJ databases">
        <authorList>
            <consortium name="Pathogen Informatics"/>
        </authorList>
    </citation>
    <scope>NUCLEOTIDE SEQUENCE</scope>
</reference>
<feature type="domain" description="AMP-activated protein kinase glycogen-binding" evidence="2">
    <location>
        <begin position="6"/>
        <end position="36"/>
    </location>
</feature>